<evidence type="ECO:0000313" key="3">
    <source>
        <dbReference type="Proteomes" id="UP001152622"/>
    </source>
</evidence>
<dbReference type="Proteomes" id="UP001152622">
    <property type="component" value="Chromosome 9"/>
</dbReference>
<evidence type="ECO:0000256" key="1">
    <source>
        <dbReference type="SAM" id="MobiDB-lite"/>
    </source>
</evidence>
<protein>
    <submittedName>
        <fullName evidence="2">Uncharacterized protein</fullName>
    </submittedName>
</protein>
<feature type="region of interest" description="Disordered" evidence="1">
    <location>
        <begin position="1"/>
        <end position="40"/>
    </location>
</feature>
<dbReference type="EMBL" id="JAINUF010000009">
    <property type="protein sequence ID" value="KAJ8350695.1"/>
    <property type="molecule type" value="Genomic_DNA"/>
</dbReference>
<evidence type="ECO:0000313" key="2">
    <source>
        <dbReference type="EMBL" id="KAJ8350695.1"/>
    </source>
</evidence>
<keyword evidence="3" id="KW-1185">Reference proteome</keyword>
<dbReference type="AlphaFoldDB" id="A0A9Q1F4J9"/>
<organism evidence="2 3">
    <name type="scientific">Synaphobranchus kaupii</name>
    <name type="common">Kaup's arrowtooth eel</name>
    <dbReference type="NCBI Taxonomy" id="118154"/>
    <lineage>
        <taxon>Eukaryota</taxon>
        <taxon>Metazoa</taxon>
        <taxon>Chordata</taxon>
        <taxon>Craniata</taxon>
        <taxon>Vertebrata</taxon>
        <taxon>Euteleostomi</taxon>
        <taxon>Actinopterygii</taxon>
        <taxon>Neopterygii</taxon>
        <taxon>Teleostei</taxon>
        <taxon>Anguilliformes</taxon>
        <taxon>Synaphobranchidae</taxon>
        <taxon>Synaphobranchus</taxon>
    </lineage>
</organism>
<accession>A0A9Q1F4J9</accession>
<sequence length="109" mass="11807">MGSGQPGVIFSGTHSVQSPSEGSGRLRCLRRPPYRSPPRQTAGIKATCCLAKWFAGTSRVSDAVFAAIRSVIRHFPADTASADVRRFSGLLLSACCQCRMMNEFITKLN</sequence>
<name>A0A9Q1F4J9_SYNKA</name>
<comment type="caution">
    <text evidence="2">The sequence shown here is derived from an EMBL/GenBank/DDBJ whole genome shotgun (WGS) entry which is preliminary data.</text>
</comment>
<reference evidence="2" key="1">
    <citation type="journal article" date="2023" name="Science">
        <title>Genome structures resolve the early diversification of teleost fishes.</title>
        <authorList>
            <person name="Parey E."/>
            <person name="Louis A."/>
            <person name="Montfort J."/>
            <person name="Bouchez O."/>
            <person name="Roques C."/>
            <person name="Iampietro C."/>
            <person name="Lluch J."/>
            <person name="Castinel A."/>
            <person name="Donnadieu C."/>
            <person name="Desvignes T."/>
            <person name="Floi Bucao C."/>
            <person name="Jouanno E."/>
            <person name="Wen M."/>
            <person name="Mejri S."/>
            <person name="Dirks R."/>
            <person name="Jansen H."/>
            <person name="Henkel C."/>
            <person name="Chen W.J."/>
            <person name="Zahm M."/>
            <person name="Cabau C."/>
            <person name="Klopp C."/>
            <person name="Thompson A.W."/>
            <person name="Robinson-Rechavi M."/>
            <person name="Braasch I."/>
            <person name="Lecointre G."/>
            <person name="Bobe J."/>
            <person name="Postlethwait J.H."/>
            <person name="Berthelot C."/>
            <person name="Roest Crollius H."/>
            <person name="Guiguen Y."/>
        </authorList>
    </citation>
    <scope>NUCLEOTIDE SEQUENCE</scope>
    <source>
        <strain evidence="2">WJC10195</strain>
    </source>
</reference>
<gene>
    <name evidence="2" type="ORF">SKAU_G00258250</name>
</gene>
<feature type="compositionally biased region" description="Polar residues" evidence="1">
    <location>
        <begin position="12"/>
        <end position="21"/>
    </location>
</feature>
<proteinExistence type="predicted"/>